<dbReference type="InterPro" id="IPR020568">
    <property type="entry name" value="Ribosomal_Su5_D2-typ_SF"/>
</dbReference>
<evidence type="ECO:0000259" key="9">
    <source>
        <dbReference type="Pfam" id="PF08544"/>
    </source>
</evidence>
<keyword evidence="6" id="KW-0119">Carbohydrate metabolism</keyword>
<dbReference type="PANTHER" id="PTHR10457">
    <property type="entry name" value="MEVALONATE KINASE/GALACTOKINASE"/>
    <property type="match status" value="1"/>
</dbReference>
<evidence type="ECO:0000256" key="6">
    <source>
        <dbReference type="ARBA" id="ARBA00023144"/>
    </source>
</evidence>
<evidence type="ECO:0000259" key="10">
    <source>
        <dbReference type="Pfam" id="PF10509"/>
    </source>
</evidence>
<dbReference type="NCBIfam" id="TIGR00131">
    <property type="entry name" value="gal_kin"/>
    <property type="match status" value="1"/>
</dbReference>
<evidence type="ECO:0000256" key="4">
    <source>
        <dbReference type="ARBA" id="ARBA00022777"/>
    </source>
</evidence>
<dbReference type="PRINTS" id="PR00959">
    <property type="entry name" value="MEVGALKINASE"/>
</dbReference>
<keyword evidence="12" id="KW-1185">Reference proteome</keyword>
<evidence type="ECO:0000256" key="5">
    <source>
        <dbReference type="ARBA" id="ARBA00022840"/>
    </source>
</evidence>
<feature type="domain" description="Galactokinase N-terminal" evidence="10">
    <location>
        <begin position="2"/>
        <end position="49"/>
    </location>
</feature>
<evidence type="ECO:0000313" key="11">
    <source>
        <dbReference type="EMBL" id="GGK17424.1"/>
    </source>
</evidence>
<dbReference type="InterPro" id="IPR000705">
    <property type="entry name" value="Galactokinase"/>
</dbReference>
<dbReference type="SUPFAM" id="SSF54211">
    <property type="entry name" value="Ribosomal protein S5 domain 2-like"/>
    <property type="match status" value="1"/>
</dbReference>
<name>A0ABQ2EMN5_9DEIO</name>
<dbReference type="Pfam" id="PF00288">
    <property type="entry name" value="GHMP_kinases_N"/>
    <property type="match status" value="1"/>
</dbReference>
<evidence type="ECO:0000256" key="7">
    <source>
        <dbReference type="NCBIfam" id="TIGR00131"/>
    </source>
</evidence>
<reference evidence="12" key="1">
    <citation type="journal article" date="2019" name="Int. J. Syst. Evol. Microbiol.">
        <title>The Global Catalogue of Microorganisms (GCM) 10K type strain sequencing project: providing services to taxonomists for standard genome sequencing and annotation.</title>
        <authorList>
            <consortium name="The Broad Institute Genomics Platform"/>
            <consortium name="The Broad Institute Genome Sequencing Center for Infectious Disease"/>
            <person name="Wu L."/>
            <person name="Ma J."/>
        </authorList>
    </citation>
    <scope>NUCLEOTIDE SEQUENCE [LARGE SCALE GENOMIC DNA]</scope>
    <source>
        <strain evidence="12">JCM 30331</strain>
    </source>
</reference>
<keyword evidence="6" id="KW-0299">Galactose metabolism</keyword>
<dbReference type="Gene3D" id="3.30.230.10">
    <property type="match status" value="1"/>
</dbReference>
<protein>
    <recommendedName>
        <fullName evidence="7">Galactokinase</fullName>
        <ecNumber evidence="7">2.7.1.6</ecNumber>
    </recommendedName>
</protein>
<evidence type="ECO:0000313" key="12">
    <source>
        <dbReference type="Proteomes" id="UP000647587"/>
    </source>
</evidence>
<dbReference type="InterPro" id="IPR019539">
    <property type="entry name" value="GalKase_N"/>
</dbReference>
<comment type="similarity">
    <text evidence="1">Belongs to the GHMP kinase family. GalK subfamily.</text>
</comment>
<dbReference type="PROSITE" id="PS00627">
    <property type="entry name" value="GHMP_KINASES_ATP"/>
    <property type="match status" value="1"/>
</dbReference>
<dbReference type="RefSeq" id="WP_189004934.1">
    <property type="nucleotide sequence ID" value="NZ_BMPP01000003.1"/>
</dbReference>
<dbReference type="EC" id="2.7.1.6" evidence="7"/>
<feature type="domain" description="GHMP kinase N-terminal" evidence="8">
    <location>
        <begin position="89"/>
        <end position="164"/>
    </location>
</feature>
<organism evidence="11 12">
    <name type="scientific">Deinococcus malanensis</name>
    <dbReference type="NCBI Taxonomy" id="1706855"/>
    <lineage>
        <taxon>Bacteria</taxon>
        <taxon>Thermotogati</taxon>
        <taxon>Deinococcota</taxon>
        <taxon>Deinococci</taxon>
        <taxon>Deinococcales</taxon>
        <taxon>Deinococcaceae</taxon>
        <taxon>Deinococcus</taxon>
    </lineage>
</organism>
<evidence type="ECO:0000256" key="3">
    <source>
        <dbReference type="ARBA" id="ARBA00022741"/>
    </source>
</evidence>
<proteinExistence type="inferred from homology"/>
<evidence type="ECO:0000259" key="8">
    <source>
        <dbReference type="Pfam" id="PF00288"/>
    </source>
</evidence>
<dbReference type="InterPro" id="IPR014721">
    <property type="entry name" value="Ribsml_uS5_D2-typ_fold_subgr"/>
</dbReference>
<dbReference type="EMBL" id="BMPP01000003">
    <property type="protein sequence ID" value="GGK17424.1"/>
    <property type="molecule type" value="Genomic_DNA"/>
</dbReference>
<accession>A0ABQ2EMN5</accession>
<keyword evidence="4" id="KW-0418">Kinase</keyword>
<feature type="domain" description="GHMP kinase C-terminal" evidence="9">
    <location>
        <begin position="266"/>
        <end position="333"/>
    </location>
</feature>
<dbReference type="InterPro" id="IPR036554">
    <property type="entry name" value="GHMP_kinase_C_sf"/>
</dbReference>
<dbReference type="Gene3D" id="3.30.70.890">
    <property type="entry name" value="GHMP kinase, C-terminal domain"/>
    <property type="match status" value="1"/>
</dbReference>
<dbReference type="Pfam" id="PF10509">
    <property type="entry name" value="GalKase_gal_bdg"/>
    <property type="match status" value="1"/>
</dbReference>
<comment type="caution">
    <text evidence="11">The sequence shown here is derived from an EMBL/GenBank/DDBJ whole genome shotgun (WGS) entry which is preliminary data.</text>
</comment>
<keyword evidence="5" id="KW-0067">ATP-binding</keyword>
<dbReference type="PANTHER" id="PTHR10457:SF7">
    <property type="entry name" value="GALACTOKINASE-RELATED"/>
    <property type="match status" value="1"/>
</dbReference>
<dbReference type="PRINTS" id="PR00473">
    <property type="entry name" value="GALCTOKINASE"/>
</dbReference>
<evidence type="ECO:0000256" key="2">
    <source>
        <dbReference type="ARBA" id="ARBA00022679"/>
    </source>
</evidence>
<dbReference type="Proteomes" id="UP000647587">
    <property type="component" value="Unassembled WGS sequence"/>
</dbReference>
<gene>
    <name evidence="11" type="ORF">GCM10008955_08680</name>
</gene>
<evidence type="ECO:0000256" key="1">
    <source>
        <dbReference type="ARBA" id="ARBA00006566"/>
    </source>
</evidence>
<dbReference type="SUPFAM" id="SSF55060">
    <property type="entry name" value="GHMP Kinase, C-terminal domain"/>
    <property type="match status" value="1"/>
</dbReference>
<dbReference type="Pfam" id="PF08544">
    <property type="entry name" value="GHMP_kinases_C"/>
    <property type="match status" value="1"/>
</dbReference>
<dbReference type="PIRSF" id="PIRSF000530">
    <property type="entry name" value="Galactokinase"/>
    <property type="match status" value="1"/>
</dbReference>
<dbReference type="InterPro" id="IPR006203">
    <property type="entry name" value="GHMP_knse_ATP-bd_CS"/>
</dbReference>
<sequence length="347" mass="37234">MKTFEDIYGQAPEVTAVAPGRVNLLGEHTDYQGGFVLPAAITRTTTVGLARNGTRRHQVYAADLDEHSTFEIGQNAHEEFARYVAGALALGGVTEGLNLHITSTIPMGAGLSSSAALEVATLRGLRDLGLVELDDVQIALTAQRVEHEFVGVQCGIMDQMASSLADARSLLYLDTRSLDRQLRPLPEGSEVLVLDSGVPRRLAESGYNERRAQVEEASRLLGVKELRDVQDVARVESLPSPLNVRARHVVTENQRVEQAVQPGLSAESFGKLMNASHASLRDDYAVSHPEVDSLVELLQAHPDVYGARMTGAGFGGAVVALVRTGTAPAVANDIMGEWDGQARQVVP</sequence>
<dbReference type="InterPro" id="IPR006206">
    <property type="entry name" value="Mevalonate/galactokinase"/>
</dbReference>
<keyword evidence="3" id="KW-0547">Nucleotide-binding</keyword>
<dbReference type="InterPro" id="IPR006204">
    <property type="entry name" value="GHMP_kinase_N_dom"/>
</dbReference>
<dbReference type="InterPro" id="IPR013750">
    <property type="entry name" value="GHMP_kinase_C_dom"/>
</dbReference>
<keyword evidence="2" id="KW-0808">Transferase</keyword>